<evidence type="ECO:0000313" key="1">
    <source>
        <dbReference type="EMBL" id="PKY64942.1"/>
    </source>
</evidence>
<dbReference type="AlphaFoldDB" id="A0A2I1I1D6"/>
<proteinExistence type="predicted"/>
<evidence type="ECO:0000313" key="2">
    <source>
        <dbReference type="Proteomes" id="UP000234198"/>
    </source>
</evidence>
<reference evidence="1 2" key="1">
    <citation type="submission" date="2017-12" db="EMBL/GenBank/DDBJ databases">
        <title>Phylogenetic diversity of female urinary microbiome.</title>
        <authorList>
            <person name="Thomas-White K."/>
            <person name="Wolfe A.J."/>
        </authorList>
    </citation>
    <scope>NUCLEOTIDE SEQUENCE [LARGE SCALE GENOMIC DNA]</scope>
    <source>
        <strain evidence="1 2">UMB0018</strain>
    </source>
</reference>
<dbReference type="Proteomes" id="UP000234198">
    <property type="component" value="Unassembled WGS sequence"/>
</dbReference>
<dbReference type="RefSeq" id="WP_101600766.1">
    <property type="nucleotide sequence ID" value="NZ_PKKM01000003.1"/>
</dbReference>
<sequence>MTTSIARDTFIQSLVTSLKRELYIETEDHIRFPSYDPLIQLHVWREGGEYLSGFSERLSGPSTEIWANSLTPIKQWLVMDNIDLLRWHLGLERFGIRFRNLLVAPHWSHRPGTTDYSVELRHNDEPTGIYAGKNSPEATTLTWFLNHPPERLLEIAHIESTKEACQALFGMPRIPFAKPTDTRQ</sequence>
<gene>
    <name evidence="1" type="ORF">CYJ22_02200</name>
</gene>
<organism evidence="1 2">
    <name type="scientific">Schaalia odontolytica</name>
    <dbReference type="NCBI Taxonomy" id="1660"/>
    <lineage>
        <taxon>Bacteria</taxon>
        <taxon>Bacillati</taxon>
        <taxon>Actinomycetota</taxon>
        <taxon>Actinomycetes</taxon>
        <taxon>Actinomycetales</taxon>
        <taxon>Actinomycetaceae</taxon>
        <taxon>Schaalia</taxon>
    </lineage>
</organism>
<name>A0A2I1I1D6_9ACTO</name>
<dbReference type="EMBL" id="PKKM01000003">
    <property type="protein sequence ID" value="PKY64942.1"/>
    <property type="molecule type" value="Genomic_DNA"/>
</dbReference>
<protein>
    <submittedName>
        <fullName evidence="1">Uncharacterized protein</fullName>
    </submittedName>
</protein>
<accession>A0A2I1I1D6</accession>
<comment type="caution">
    <text evidence="1">The sequence shown here is derived from an EMBL/GenBank/DDBJ whole genome shotgun (WGS) entry which is preliminary data.</text>
</comment>